<organism evidence="10 11">
    <name type="scientific">Corynebacterium kalidii</name>
    <dbReference type="NCBI Taxonomy" id="2931982"/>
    <lineage>
        <taxon>Bacteria</taxon>
        <taxon>Bacillati</taxon>
        <taxon>Actinomycetota</taxon>
        <taxon>Actinomycetes</taxon>
        <taxon>Mycobacteriales</taxon>
        <taxon>Corynebacteriaceae</taxon>
        <taxon>Corynebacterium</taxon>
    </lineage>
</organism>
<evidence type="ECO:0000256" key="1">
    <source>
        <dbReference type="ARBA" id="ARBA00004370"/>
    </source>
</evidence>
<dbReference type="InterPro" id="IPR050487">
    <property type="entry name" value="FtsQ_DivIB"/>
</dbReference>
<dbReference type="GO" id="GO:0051301">
    <property type="term" value="P:cell division"/>
    <property type="evidence" value="ECO:0007669"/>
    <property type="project" value="UniProtKB-KW"/>
</dbReference>
<dbReference type="Pfam" id="PF08478">
    <property type="entry name" value="POTRA_1"/>
    <property type="match status" value="1"/>
</dbReference>
<dbReference type="AlphaFoldDB" id="A0A9X1WJM2"/>
<keyword evidence="3" id="KW-0132">Cell division</keyword>
<evidence type="ECO:0000256" key="2">
    <source>
        <dbReference type="ARBA" id="ARBA00022475"/>
    </source>
</evidence>
<dbReference type="Gene3D" id="3.10.20.310">
    <property type="entry name" value="membrane protein fhac"/>
    <property type="match status" value="1"/>
</dbReference>
<dbReference type="Proteomes" id="UP001139207">
    <property type="component" value="Unassembled WGS sequence"/>
</dbReference>
<evidence type="ECO:0000256" key="4">
    <source>
        <dbReference type="ARBA" id="ARBA00022692"/>
    </source>
</evidence>
<reference evidence="10" key="1">
    <citation type="submission" date="2022-04" db="EMBL/GenBank/DDBJ databases">
        <title>Corynebacterium kalidii LD5P10.</title>
        <authorList>
            <person name="Sun J.Q."/>
        </authorList>
    </citation>
    <scope>NUCLEOTIDE SEQUENCE</scope>
    <source>
        <strain evidence="10">LD5P10</strain>
    </source>
</reference>
<comment type="caution">
    <text evidence="10">The sequence shown here is derived from an EMBL/GenBank/DDBJ whole genome shotgun (WGS) entry which is preliminary data.</text>
</comment>
<evidence type="ECO:0000313" key="11">
    <source>
        <dbReference type="Proteomes" id="UP001139207"/>
    </source>
</evidence>
<name>A0A9X1WJM2_9CORY</name>
<dbReference type="EMBL" id="JALIEA010000012">
    <property type="protein sequence ID" value="MCJ7858610.1"/>
    <property type="molecule type" value="Genomic_DNA"/>
</dbReference>
<evidence type="ECO:0000313" key="10">
    <source>
        <dbReference type="EMBL" id="MCJ7858610.1"/>
    </source>
</evidence>
<dbReference type="GO" id="GO:0005886">
    <property type="term" value="C:plasma membrane"/>
    <property type="evidence" value="ECO:0007669"/>
    <property type="project" value="TreeGrafter"/>
</dbReference>
<evidence type="ECO:0000256" key="8">
    <source>
        <dbReference type="SAM" id="Phobius"/>
    </source>
</evidence>
<dbReference type="InterPro" id="IPR005548">
    <property type="entry name" value="Cell_div_FtsQ/DivIB_C"/>
</dbReference>
<keyword evidence="5 8" id="KW-1133">Transmembrane helix</keyword>
<evidence type="ECO:0000259" key="9">
    <source>
        <dbReference type="PROSITE" id="PS51779"/>
    </source>
</evidence>
<keyword evidence="6 8" id="KW-0472">Membrane</keyword>
<accession>A0A9X1WJM2</accession>
<keyword evidence="7" id="KW-0131">Cell cycle</keyword>
<dbReference type="InterPro" id="IPR034746">
    <property type="entry name" value="POTRA"/>
</dbReference>
<dbReference type="PANTHER" id="PTHR37820:SF1">
    <property type="entry name" value="CELL DIVISION PROTEIN FTSQ"/>
    <property type="match status" value="1"/>
</dbReference>
<keyword evidence="11" id="KW-1185">Reference proteome</keyword>
<keyword evidence="2" id="KW-1003">Cell membrane</keyword>
<evidence type="ECO:0000256" key="7">
    <source>
        <dbReference type="ARBA" id="ARBA00023306"/>
    </source>
</evidence>
<proteinExistence type="predicted"/>
<sequence>MARSDSRAARARRTGRRRLAVLVGVPVVLVLLVVGVVFSPLFTVRDIAVEGTGRLAPEQVIAAASPVDGQNLLFADTDAAARSVSELPWVEKVTVSREWPSGVRVAVTEYDAVGVVDGDDGPLVINERGRVFLRGESPEGAVPVRASADDAGALESAGKALGALPGELRGTVEEVDAPSAEEVTLRFPEGREVYWGSADRAEEKAEATRVVLTREGQRWNVSNPALPSVRD</sequence>
<protein>
    <submittedName>
        <fullName evidence="10">FtsQ-type POTRA domain-containing protein</fullName>
    </submittedName>
</protein>
<evidence type="ECO:0000256" key="6">
    <source>
        <dbReference type="ARBA" id="ARBA00023136"/>
    </source>
</evidence>
<dbReference type="PANTHER" id="PTHR37820">
    <property type="entry name" value="CELL DIVISION PROTEIN DIVIB"/>
    <property type="match status" value="1"/>
</dbReference>
<evidence type="ECO:0000256" key="3">
    <source>
        <dbReference type="ARBA" id="ARBA00022618"/>
    </source>
</evidence>
<dbReference type="InterPro" id="IPR013685">
    <property type="entry name" value="POTRA_FtsQ_type"/>
</dbReference>
<evidence type="ECO:0000256" key="5">
    <source>
        <dbReference type="ARBA" id="ARBA00022989"/>
    </source>
</evidence>
<dbReference type="RefSeq" id="WP_244804321.1">
    <property type="nucleotide sequence ID" value="NZ_JALIEA010000012.1"/>
</dbReference>
<dbReference type="PROSITE" id="PS51779">
    <property type="entry name" value="POTRA"/>
    <property type="match status" value="1"/>
</dbReference>
<feature type="domain" description="POTRA" evidence="9">
    <location>
        <begin position="42"/>
        <end position="110"/>
    </location>
</feature>
<comment type="subcellular location">
    <subcellularLocation>
        <location evidence="1">Membrane</location>
    </subcellularLocation>
</comment>
<feature type="transmembrane region" description="Helical" evidence="8">
    <location>
        <begin position="20"/>
        <end position="42"/>
    </location>
</feature>
<gene>
    <name evidence="10" type="ORF">MUN33_07765</name>
</gene>
<dbReference type="Pfam" id="PF03799">
    <property type="entry name" value="FtsQ_DivIB_C"/>
    <property type="match status" value="1"/>
</dbReference>
<keyword evidence="4 8" id="KW-0812">Transmembrane</keyword>